<comment type="caution">
    <text evidence="3">The sequence shown here is derived from an EMBL/GenBank/DDBJ whole genome shotgun (WGS) entry which is preliminary data.</text>
</comment>
<feature type="signal peptide" evidence="2">
    <location>
        <begin position="1"/>
        <end position="29"/>
    </location>
</feature>
<organism evidence="3 4">
    <name type="scientific">Streptomyces silvisoli</name>
    <dbReference type="NCBI Taxonomy" id="3034235"/>
    <lineage>
        <taxon>Bacteria</taxon>
        <taxon>Bacillati</taxon>
        <taxon>Actinomycetota</taxon>
        <taxon>Actinomycetes</taxon>
        <taxon>Kitasatosporales</taxon>
        <taxon>Streptomycetaceae</taxon>
        <taxon>Streptomyces</taxon>
    </lineage>
</organism>
<keyword evidence="2" id="KW-0732">Signal</keyword>
<evidence type="ECO:0000256" key="2">
    <source>
        <dbReference type="SAM" id="SignalP"/>
    </source>
</evidence>
<dbReference type="InterPro" id="IPR006311">
    <property type="entry name" value="TAT_signal"/>
</dbReference>
<keyword evidence="1" id="KW-0812">Transmembrane</keyword>
<keyword evidence="4" id="KW-1185">Reference proteome</keyword>
<proteinExistence type="predicted"/>
<evidence type="ECO:0000313" key="3">
    <source>
        <dbReference type="EMBL" id="MDF3291193.1"/>
    </source>
</evidence>
<feature type="transmembrane region" description="Helical" evidence="1">
    <location>
        <begin position="69"/>
        <end position="89"/>
    </location>
</feature>
<feature type="chain" id="PRO_5046664987" evidence="2">
    <location>
        <begin position="30"/>
        <end position="100"/>
    </location>
</feature>
<dbReference type="Proteomes" id="UP001216579">
    <property type="component" value="Unassembled WGS sequence"/>
</dbReference>
<dbReference type="EMBL" id="JARJBC010000010">
    <property type="protein sequence ID" value="MDF3291193.1"/>
    <property type="molecule type" value="Genomic_DNA"/>
</dbReference>
<sequence>MASRRSLTTTTAVAGGLLAALCFVPSASATGPARPGVTRHHVATAHTTALGERRSADTMNLADTGSVDTTPYLVGGTTFLAAGAGLLVASRRRAASLSVG</sequence>
<dbReference type="RefSeq" id="WP_276094427.1">
    <property type="nucleotide sequence ID" value="NZ_JARJBC010000010.1"/>
</dbReference>
<gene>
    <name evidence="3" type="ORF">P3G67_18520</name>
</gene>
<accession>A0ABT5ZMY0</accession>
<reference evidence="3 4" key="1">
    <citation type="submission" date="2023-03" db="EMBL/GenBank/DDBJ databases">
        <title>Draft genome sequence of Streptomyces sp. RB6PN23 isolated from peat swamp forest in Thailand.</title>
        <authorList>
            <person name="Klaysubun C."/>
            <person name="Duangmal K."/>
        </authorList>
    </citation>
    <scope>NUCLEOTIDE SEQUENCE [LARGE SCALE GENOMIC DNA]</scope>
    <source>
        <strain evidence="3 4">RB6PN23</strain>
    </source>
</reference>
<evidence type="ECO:0000256" key="1">
    <source>
        <dbReference type="SAM" id="Phobius"/>
    </source>
</evidence>
<keyword evidence="1" id="KW-0472">Membrane</keyword>
<keyword evidence="1" id="KW-1133">Transmembrane helix</keyword>
<dbReference type="PROSITE" id="PS51318">
    <property type="entry name" value="TAT"/>
    <property type="match status" value="1"/>
</dbReference>
<protein>
    <submittedName>
        <fullName evidence="3">LAETG motif-containing sortase-dependent surface protein</fullName>
    </submittedName>
</protein>
<dbReference type="NCBIfam" id="NF041528">
    <property type="entry name" value="strep_LAETG"/>
    <property type="match status" value="1"/>
</dbReference>
<dbReference type="NCBIfam" id="TIGR01167">
    <property type="entry name" value="LPXTG_anchor"/>
    <property type="match status" value="1"/>
</dbReference>
<name>A0ABT5ZMY0_9ACTN</name>
<evidence type="ECO:0000313" key="4">
    <source>
        <dbReference type="Proteomes" id="UP001216579"/>
    </source>
</evidence>